<dbReference type="AlphaFoldDB" id="A0AAW8EYX7"/>
<dbReference type="EMBL" id="JAUSXV010000001">
    <property type="protein sequence ID" value="MDQ0648655.1"/>
    <property type="molecule type" value="Genomic_DNA"/>
</dbReference>
<evidence type="ECO:0000313" key="1">
    <source>
        <dbReference type="EMBL" id="MDQ0648655.1"/>
    </source>
</evidence>
<reference evidence="1 2" key="1">
    <citation type="submission" date="2023-07" db="EMBL/GenBank/DDBJ databases">
        <title>Comparative genomics of wheat-associated soil bacteria to identify genetic determinants of phenazine resistance.</title>
        <authorList>
            <person name="Mouncey N."/>
        </authorList>
    </citation>
    <scope>NUCLEOTIDE SEQUENCE [LARGE SCALE GENOMIC DNA]</scope>
    <source>
        <strain evidence="1 2">W4I9-1</strain>
    </source>
</reference>
<gene>
    <name evidence="1" type="ORF">QFZ53_002851</name>
</gene>
<proteinExistence type="predicted"/>
<accession>A0AAW8EYX7</accession>
<sequence length="191" mass="22149">MPEDIQELGREGAATLKRWLEATTYMELPFDAYNNKIDCMVRTKSGKQKQLDLVGYMLTEKKAPVFVECKRYTSAGRQYTEFVKFLAVAYGHTAQELADYNTTRESQYYWVTFHPFNLENWSNLETYEHMKKALEAHPEYLGGDDLNESLAHEVASRVTVLVFNPKQEALSLTRAELEQIRPVLLRKVKTL</sequence>
<evidence type="ECO:0000313" key="2">
    <source>
        <dbReference type="Proteomes" id="UP001244427"/>
    </source>
</evidence>
<dbReference type="RefSeq" id="WP_307297541.1">
    <property type="nucleotide sequence ID" value="NZ_JAUSXV010000001.1"/>
</dbReference>
<dbReference type="Proteomes" id="UP001244427">
    <property type="component" value="Unassembled WGS sequence"/>
</dbReference>
<protein>
    <recommendedName>
        <fullName evidence="3">Restriction endonuclease type IV Mrr domain-containing protein</fullName>
    </recommendedName>
</protein>
<organism evidence="1 2">
    <name type="scientific">Microbacterium natoriense</name>
    <dbReference type="NCBI Taxonomy" id="284570"/>
    <lineage>
        <taxon>Bacteria</taxon>
        <taxon>Bacillati</taxon>
        <taxon>Actinomycetota</taxon>
        <taxon>Actinomycetes</taxon>
        <taxon>Micrococcales</taxon>
        <taxon>Microbacteriaceae</taxon>
        <taxon>Microbacterium</taxon>
    </lineage>
</organism>
<name>A0AAW8EYX7_9MICO</name>
<evidence type="ECO:0008006" key="3">
    <source>
        <dbReference type="Google" id="ProtNLM"/>
    </source>
</evidence>
<comment type="caution">
    <text evidence="1">The sequence shown here is derived from an EMBL/GenBank/DDBJ whole genome shotgun (WGS) entry which is preliminary data.</text>
</comment>
<keyword evidence="2" id="KW-1185">Reference proteome</keyword>